<sequence>MLALVAQNSSSQVDLHRKISINVQNLFIPQTLHVIEQGYNFFFAYNSRQIPAYDRVTMNERNIALKKALDKILSNRFAYTTIGNHVILRLKGINTESEDFIILGVVRNSDGLPLDSAVVYAVKENKAAITNNDGAFHLRLKEPTQYIHISCPDYVDTLLIAETLNNEKVIKLCRKDISTKPSPSEIQALDVSSSQKRFEKLSLVRNLVPQSALYLNRLVNTIRSIPVQVSFLPGLGSQQLTKGLNVNRFSLNILAGYSKGVTGFEIGGLANITESNVKGGQVAGLVNVVNGQINGLQLAGIFNYTFSKVTGAQISGIGNISNHNVEGLQLAGISNNNKGAINGAQISGVLNTNLRKITGLQLAGIANIQVDKITGCQLSGIYGLASDINGVQLSGIMSQTTHDVSGVQVSSILNKARKLNGLQFGLVNIADTIENGVQVGLFNFVKNGYRALEFTKDETYYCNFMYKTGGKKLYSILDAGIGKDKVGVGYGVGFIQPIYKRLSVNIDAIYSALLATNSSDIYQGNLMNFRLGLNYRLEKHLTLTGGLSFNQYDPDKENERSGSAGKISFTGNSSSMISQAFQNNKKAMWFGWFFGVKF</sequence>
<evidence type="ECO:0000313" key="1">
    <source>
        <dbReference type="EMBL" id="BCS85355.1"/>
    </source>
</evidence>
<dbReference type="SUPFAM" id="SSF49464">
    <property type="entry name" value="Carboxypeptidase regulatory domain-like"/>
    <property type="match status" value="1"/>
</dbReference>
<organism evidence="1 2">
    <name type="scientific">Prevotella herbatica</name>
    <dbReference type="NCBI Taxonomy" id="2801997"/>
    <lineage>
        <taxon>Bacteria</taxon>
        <taxon>Pseudomonadati</taxon>
        <taxon>Bacteroidota</taxon>
        <taxon>Bacteroidia</taxon>
        <taxon>Bacteroidales</taxon>
        <taxon>Prevotellaceae</taxon>
        <taxon>Prevotella</taxon>
    </lineage>
</organism>
<dbReference type="EMBL" id="AP024484">
    <property type="protein sequence ID" value="BCS85355.1"/>
    <property type="molecule type" value="Genomic_DNA"/>
</dbReference>
<evidence type="ECO:0000313" key="2">
    <source>
        <dbReference type="Proteomes" id="UP001319045"/>
    </source>
</evidence>
<accession>A0ABM7NY18</accession>
<reference evidence="1 2" key="1">
    <citation type="journal article" date="2022" name="Int. J. Syst. Evol. Microbiol.">
        <title>Prevotella herbatica sp. nov., a plant polysaccharide-decomposing anaerobic bacterium isolated from a methanogenic reactor.</title>
        <authorList>
            <person name="Uek A."/>
            <person name="Tonouchi A."/>
            <person name="Kaku N."/>
            <person name="Ueki K."/>
        </authorList>
    </citation>
    <scope>NUCLEOTIDE SEQUENCE [LARGE SCALE GENOMIC DNA]</scope>
    <source>
        <strain evidence="1 2">WR041</strain>
    </source>
</reference>
<protein>
    <submittedName>
        <fullName evidence="1">STN domain-containing protein</fullName>
    </submittedName>
</protein>
<proteinExistence type="predicted"/>
<gene>
    <name evidence="1" type="ORF">prwr041_12480</name>
</gene>
<keyword evidence="2" id="KW-1185">Reference proteome</keyword>
<name>A0ABM7NY18_9BACT</name>
<dbReference type="Proteomes" id="UP001319045">
    <property type="component" value="Chromosome"/>
</dbReference>
<dbReference type="InterPro" id="IPR008969">
    <property type="entry name" value="CarboxyPept-like_regulatory"/>
</dbReference>